<evidence type="ECO:0000259" key="4">
    <source>
        <dbReference type="Pfam" id="PF06110"/>
    </source>
</evidence>
<keyword evidence="6" id="KW-1185">Reference proteome</keyword>
<keyword evidence="3" id="KW-0472">Membrane</keyword>
<comment type="similarity">
    <text evidence="1">Belongs to the thioredoxin family.</text>
</comment>
<dbReference type="Pfam" id="PF06110">
    <property type="entry name" value="TXD17-like_Trx"/>
    <property type="match status" value="2"/>
</dbReference>
<dbReference type="InterPro" id="IPR010357">
    <property type="entry name" value="TXNDC17_dom"/>
</dbReference>
<accession>A0A329RNU6</accession>
<dbReference type="AlphaFoldDB" id="A0A329RNU6"/>
<feature type="region of interest" description="Disordered" evidence="2">
    <location>
        <begin position="111"/>
        <end position="130"/>
    </location>
</feature>
<protein>
    <recommendedName>
        <fullName evidence="4">Thioredoxin domain-containing protein</fullName>
    </recommendedName>
</protein>
<evidence type="ECO:0000256" key="2">
    <source>
        <dbReference type="SAM" id="MobiDB-lite"/>
    </source>
</evidence>
<dbReference type="PANTHER" id="PTHR12452">
    <property type="entry name" value="42-9-9 PROTEIN-RELATED"/>
    <property type="match status" value="1"/>
</dbReference>
<evidence type="ECO:0000313" key="5">
    <source>
        <dbReference type="EMBL" id="RAW26010.1"/>
    </source>
</evidence>
<dbReference type="InterPro" id="IPR045108">
    <property type="entry name" value="TXNDC17-like"/>
</dbReference>
<keyword evidence="3" id="KW-1133">Transmembrane helix</keyword>
<feature type="domain" description="Thioredoxin" evidence="4">
    <location>
        <begin position="301"/>
        <end position="386"/>
    </location>
</feature>
<dbReference type="FunFam" id="3.40.30.10:FF:000268">
    <property type="entry name" value="Thioredoxin domain-containing protein 17"/>
    <property type="match status" value="1"/>
</dbReference>
<dbReference type="PANTHER" id="PTHR12452:SF0">
    <property type="entry name" value="THIOREDOXIN DOMAIN-CONTAINING PROTEIN 17"/>
    <property type="match status" value="1"/>
</dbReference>
<reference evidence="5 6" key="1">
    <citation type="submission" date="2018-01" db="EMBL/GenBank/DDBJ databases">
        <title>Draft genome of the strawberry crown rot pathogen Phytophthora cactorum.</title>
        <authorList>
            <person name="Armitage A.D."/>
            <person name="Lysoe E."/>
            <person name="Nellist C.F."/>
            <person name="Harrison R.J."/>
            <person name="Brurberg M.B."/>
        </authorList>
    </citation>
    <scope>NUCLEOTIDE SEQUENCE [LARGE SCALE GENOMIC DNA]</scope>
    <source>
        <strain evidence="5 6">10300</strain>
    </source>
</reference>
<feature type="transmembrane region" description="Helical" evidence="3">
    <location>
        <begin position="24"/>
        <end position="47"/>
    </location>
</feature>
<proteinExistence type="inferred from homology"/>
<sequence length="567" mass="63749">MSSSNNRRRRSNISDASVWLRRNAWLVAASTLVVIYCVFMVHTTMWAQDFGAQEMAKESDQLTKDSNAMKEAMAALKEMGAIRGENTLGEAEEQEEEAVEDGREQLVKGEGEQETVGEEETHNAHAAATTGPRLRTEKADTVAYNDKIPLEDAGDIPMVGATAEVELKTPASGKEKEDKVTAAPGETDFTENKGLAPLTASVTRTANDSGHLWTGVDKLPVADEGIPLQDAPVPGVITTTDSDATQAAQMKLSDFKSRRFDKSRLVLETSEQLNVSIPFEKRHHVIFGYNATLTYLQLYTKSVDSKEELFLFFTCSESKGGRDDWNPNCATAREKVYATFAKSPSTNRLVTIHAGPREDWMGGNAFTDDDDLRLKAVPTLMRWDGGALGALRSTWGVLVDNSILYEPLVRYLFRNADEQDKLLAKPEVETKEILTLRGYAQYRAYMESYAGNGTAYPLFMMMVSGRFQRNNRLWCPWCRQSEMPVEYAFYAYAPTNAKLVLVETYDRYSEWRNPDNEFKQDPQLAMKGVPWFYRVYPGPPGALLTYQRVRKKFYILETLQQVFEDSG</sequence>
<dbReference type="Proteomes" id="UP000251314">
    <property type="component" value="Unassembled WGS sequence"/>
</dbReference>
<dbReference type="GO" id="GO:0047134">
    <property type="term" value="F:protein-disulfide reductase [NAD(P)H] activity"/>
    <property type="evidence" value="ECO:0007669"/>
    <property type="project" value="InterPro"/>
</dbReference>
<evidence type="ECO:0000256" key="3">
    <source>
        <dbReference type="SAM" id="Phobius"/>
    </source>
</evidence>
<gene>
    <name evidence="5" type="ORF">PC110_g17583</name>
</gene>
<dbReference type="EMBL" id="MJFZ01000690">
    <property type="protein sequence ID" value="RAW26010.1"/>
    <property type="molecule type" value="Genomic_DNA"/>
</dbReference>
<dbReference type="OrthoDB" id="78947at2759"/>
<feature type="domain" description="Thioredoxin" evidence="4">
    <location>
        <begin position="438"/>
        <end position="535"/>
    </location>
</feature>
<dbReference type="Gene3D" id="3.40.30.10">
    <property type="entry name" value="Glutaredoxin"/>
    <property type="match status" value="2"/>
</dbReference>
<feature type="region of interest" description="Disordered" evidence="2">
    <location>
        <begin position="170"/>
        <end position="192"/>
    </location>
</feature>
<organism evidence="5 6">
    <name type="scientific">Phytophthora cactorum</name>
    <dbReference type="NCBI Taxonomy" id="29920"/>
    <lineage>
        <taxon>Eukaryota</taxon>
        <taxon>Sar</taxon>
        <taxon>Stramenopiles</taxon>
        <taxon>Oomycota</taxon>
        <taxon>Peronosporomycetes</taxon>
        <taxon>Peronosporales</taxon>
        <taxon>Peronosporaceae</taxon>
        <taxon>Phytophthora</taxon>
    </lineage>
</organism>
<evidence type="ECO:0000256" key="1">
    <source>
        <dbReference type="ARBA" id="ARBA00008987"/>
    </source>
</evidence>
<evidence type="ECO:0000313" key="6">
    <source>
        <dbReference type="Proteomes" id="UP000251314"/>
    </source>
</evidence>
<dbReference type="GO" id="GO:0005829">
    <property type="term" value="C:cytosol"/>
    <property type="evidence" value="ECO:0007669"/>
    <property type="project" value="TreeGrafter"/>
</dbReference>
<comment type="caution">
    <text evidence="5">The sequence shown here is derived from an EMBL/GenBank/DDBJ whole genome shotgun (WGS) entry which is preliminary data.</text>
</comment>
<dbReference type="VEuPathDB" id="FungiDB:PC110_g17583"/>
<name>A0A329RNU6_9STRA</name>
<keyword evidence="3" id="KW-0812">Transmembrane</keyword>